<organism evidence="3 4">
    <name type="scientific">Phytohabitans kaempferiae</name>
    <dbReference type="NCBI Taxonomy" id="1620943"/>
    <lineage>
        <taxon>Bacteria</taxon>
        <taxon>Bacillati</taxon>
        <taxon>Actinomycetota</taxon>
        <taxon>Actinomycetes</taxon>
        <taxon>Micromonosporales</taxon>
        <taxon>Micromonosporaceae</taxon>
    </lineage>
</organism>
<protein>
    <submittedName>
        <fullName evidence="3">DUF6082 family protein</fullName>
    </submittedName>
</protein>
<dbReference type="Pfam" id="PF19560">
    <property type="entry name" value="DUF6082"/>
    <property type="match status" value="1"/>
</dbReference>
<evidence type="ECO:0000313" key="3">
    <source>
        <dbReference type="EMBL" id="MFC0526818.1"/>
    </source>
</evidence>
<dbReference type="RefSeq" id="WP_377245377.1">
    <property type="nucleotide sequence ID" value="NZ_JBHLUH010000004.1"/>
</dbReference>
<feature type="transmembrane region" description="Helical" evidence="2">
    <location>
        <begin position="21"/>
        <end position="43"/>
    </location>
</feature>
<keyword evidence="2" id="KW-0812">Transmembrane</keyword>
<evidence type="ECO:0000256" key="2">
    <source>
        <dbReference type="SAM" id="Phobius"/>
    </source>
</evidence>
<reference evidence="3 4" key="1">
    <citation type="submission" date="2024-09" db="EMBL/GenBank/DDBJ databases">
        <authorList>
            <person name="Sun Q."/>
            <person name="Mori K."/>
        </authorList>
    </citation>
    <scope>NUCLEOTIDE SEQUENCE [LARGE SCALE GENOMIC DNA]</scope>
    <source>
        <strain evidence="3 4">TBRC 3947</strain>
    </source>
</reference>
<accession>A0ABV6LX63</accession>
<gene>
    <name evidence="3" type="ORF">ACFFIA_04015</name>
</gene>
<name>A0ABV6LX63_9ACTN</name>
<keyword evidence="2" id="KW-0472">Membrane</keyword>
<evidence type="ECO:0000313" key="4">
    <source>
        <dbReference type="Proteomes" id="UP001589867"/>
    </source>
</evidence>
<dbReference type="EMBL" id="JBHLUH010000004">
    <property type="protein sequence ID" value="MFC0526818.1"/>
    <property type="molecule type" value="Genomic_DNA"/>
</dbReference>
<sequence length="260" mass="28582">MTARSKGREAGLEAAVYAGKWIGVAVLVVLAILLVGLAAVASLQGFGTPTGWADRANVGDSFGVVNAIVSGLALAALVVTLWLQSRELALQRAELAMQRESLNQSRVELHRSAEASLRMLHVDLIRMSIDDPSLAAVWPPLDPSASHEKERQYLYANLIYQHIWLGLRISDYTDGQMQNHLRYIFTSSLMREYWRAAAKARTSLVPGTPEHTFAEVANRICGEYDDLVAAARSTDLGREAEPRRWERLDSDAPSVTKPSG</sequence>
<proteinExistence type="predicted"/>
<evidence type="ECO:0000256" key="1">
    <source>
        <dbReference type="SAM" id="MobiDB-lite"/>
    </source>
</evidence>
<dbReference type="InterPro" id="IPR045728">
    <property type="entry name" value="DUF6082"/>
</dbReference>
<dbReference type="Proteomes" id="UP001589867">
    <property type="component" value="Unassembled WGS sequence"/>
</dbReference>
<feature type="compositionally biased region" description="Basic and acidic residues" evidence="1">
    <location>
        <begin position="237"/>
        <end position="250"/>
    </location>
</feature>
<keyword evidence="4" id="KW-1185">Reference proteome</keyword>
<feature type="transmembrane region" description="Helical" evidence="2">
    <location>
        <begin position="63"/>
        <end position="83"/>
    </location>
</feature>
<comment type="caution">
    <text evidence="3">The sequence shown here is derived from an EMBL/GenBank/DDBJ whole genome shotgun (WGS) entry which is preliminary data.</text>
</comment>
<feature type="region of interest" description="Disordered" evidence="1">
    <location>
        <begin position="237"/>
        <end position="260"/>
    </location>
</feature>
<keyword evidence="2" id="KW-1133">Transmembrane helix</keyword>